<keyword evidence="3" id="KW-0418">Kinase</keyword>
<feature type="domain" description="Sensor histidine kinase NatK-like C-terminal" evidence="2">
    <location>
        <begin position="327"/>
        <end position="429"/>
    </location>
</feature>
<feature type="transmembrane region" description="Helical" evidence="1">
    <location>
        <begin position="6"/>
        <end position="26"/>
    </location>
</feature>
<evidence type="ECO:0000256" key="1">
    <source>
        <dbReference type="SAM" id="Phobius"/>
    </source>
</evidence>
<protein>
    <submittedName>
        <fullName evidence="3">Sensor histidine kinase YesM</fullName>
    </submittedName>
</protein>
<sequence length="431" mass="49844">MDKWIYALDMVMSYGVSGYVLFKFMSGLFKPKYEKKRYVVAYLTFVTLAIFFNWLGIAILKSLYGILSIVFIGTTLFKSNSKGKVFGACVLFFLYMVIIDALSVLTFAVFTNNTIESVRENPLLLLTAGTGNQIILLCFYKPLLTVMKKHKFDAVSIQQNLFLGILALFEVMQLIFTMSIVEGIFNRTILTILNLGFLGLDIYLIYIFEAISQKYALEKEVELRDQQMAMQNNYYHVIETQYDRSRRLIHDMRNHMQTLEELYSIGNTKEADDYAKTILSSMDRMGSRFKCTNRVLNIIMNDKILKCDEKNIKLETEIEDIDLDFIEPFDITTIFSNLLDNAIEACETLEDSQKIISIKLYHYKNFIVVKISNRFGESLIWDNNKNLISTKSGNHMGLGLKNVKFTVEKYDGNIEFKKNKDNFEAKVLFSL</sequence>
<dbReference type="CDD" id="cd16935">
    <property type="entry name" value="HATPase_AgrC-ComD-like"/>
    <property type="match status" value="1"/>
</dbReference>
<dbReference type="AlphaFoldDB" id="A0AB74F496"/>
<dbReference type="PANTHER" id="PTHR40448">
    <property type="entry name" value="TWO-COMPONENT SENSOR HISTIDINE KINASE"/>
    <property type="match status" value="1"/>
</dbReference>
<feature type="transmembrane region" description="Helical" evidence="1">
    <location>
        <begin position="85"/>
        <end position="110"/>
    </location>
</feature>
<accession>A0AB74F496</accession>
<dbReference type="Proteomes" id="UP000184012">
    <property type="component" value="Unassembled WGS sequence"/>
</dbReference>
<feature type="transmembrane region" description="Helical" evidence="1">
    <location>
        <begin position="122"/>
        <end position="140"/>
    </location>
</feature>
<feature type="transmembrane region" description="Helical" evidence="1">
    <location>
        <begin position="161"/>
        <end position="181"/>
    </location>
</feature>
<dbReference type="Gene3D" id="3.30.565.10">
    <property type="entry name" value="Histidine kinase-like ATPase, C-terminal domain"/>
    <property type="match status" value="1"/>
</dbReference>
<dbReference type="RefSeq" id="WP_013382610.1">
    <property type="nucleotide sequence ID" value="NC_014624.2"/>
</dbReference>
<dbReference type="InterPro" id="IPR032834">
    <property type="entry name" value="NatK-like_C"/>
</dbReference>
<reference evidence="3 4" key="1">
    <citation type="submission" date="2016-11" db="EMBL/GenBank/DDBJ databases">
        <authorList>
            <person name="Varghese N."/>
            <person name="Submissions S."/>
        </authorList>
    </citation>
    <scope>NUCLEOTIDE SEQUENCE [LARGE SCALE GENOMIC DNA]</scope>
    <source>
        <strain evidence="3 4">FD</strain>
    </source>
</reference>
<keyword evidence="3" id="KW-0808">Transferase</keyword>
<keyword evidence="1" id="KW-0812">Transmembrane</keyword>
<dbReference type="InterPro" id="IPR036890">
    <property type="entry name" value="HATPase_C_sf"/>
</dbReference>
<keyword evidence="1" id="KW-0472">Membrane</keyword>
<dbReference type="GO" id="GO:0016301">
    <property type="term" value="F:kinase activity"/>
    <property type="evidence" value="ECO:0007669"/>
    <property type="project" value="UniProtKB-KW"/>
</dbReference>
<organism evidence="3 4">
    <name type="scientific">Eubacterium callanderi</name>
    <dbReference type="NCBI Taxonomy" id="53442"/>
    <lineage>
        <taxon>Bacteria</taxon>
        <taxon>Bacillati</taxon>
        <taxon>Bacillota</taxon>
        <taxon>Clostridia</taxon>
        <taxon>Eubacteriales</taxon>
        <taxon>Eubacteriaceae</taxon>
        <taxon>Eubacterium</taxon>
    </lineage>
</organism>
<evidence type="ECO:0000259" key="2">
    <source>
        <dbReference type="Pfam" id="PF14501"/>
    </source>
</evidence>
<gene>
    <name evidence="3" type="ORF">SAMN04515649_114100</name>
</gene>
<dbReference type="PANTHER" id="PTHR40448:SF1">
    <property type="entry name" value="TWO-COMPONENT SENSOR HISTIDINE KINASE"/>
    <property type="match status" value="1"/>
</dbReference>
<proteinExistence type="predicted"/>
<dbReference type="SUPFAM" id="SSF55874">
    <property type="entry name" value="ATPase domain of HSP90 chaperone/DNA topoisomerase II/histidine kinase"/>
    <property type="match status" value="1"/>
</dbReference>
<dbReference type="GeneID" id="68365149"/>
<dbReference type="EMBL" id="FRBP01000014">
    <property type="protein sequence ID" value="SHM29857.1"/>
    <property type="molecule type" value="Genomic_DNA"/>
</dbReference>
<evidence type="ECO:0000313" key="3">
    <source>
        <dbReference type="EMBL" id="SHM29857.1"/>
    </source>
</evidence>
<dbReference type="Pfam" id="PF14501">
    <property type="entry name" value="HATPase_c_5"/>
    <property type="match status" value="1"/>
</dbReference>
<evidence type="ECO:0000313" key="4">
    <source>
        <dbReference type="Proteomes" id="UP000184012"/>
    </source>
</evidence>
<keyword evidence="1" id="KW-1133">Transmembrane helix</keyword>
<dbReference type="GO" id="GO:0042802">
    <property type="term" value="F:identical protein binding"/>
    <property type="evidence" value="ECO:0007669"/>
    <property type="project" value="TreeGrafter"/>
</dbReference>
<feature type="transmembrane region" description="Helical" evidence="1">
    <location>
        <begin position="187"/>
        <end position="208"/>
    </location>
</feature>
<name>A0AB74F496_9FIRM</name>
<comment type="caution">
    <text evidence="3">The sequence shown here is derived from an EMBL/GenBank/DDBJ whole genome shotgun (WGS) entry which is preliminary data.</text>
</comment>